<dbReference type="EMBL" id="MSCL01000001">
    <property type="protein sequence ID" value="PQJ75453.1"/>
    <property type="molecule type" value="Genomic_DNA"/>
</dbReference>
<evidence type="ECO:0000313" key="2">
    <source>
        <dbReference type="Proteomes" id="UP000237608"/>
    </source>
</evidence>
<dbReference type="PANTHER" id="PTHR38471">
    <property type="entry name" value="FOUR HELIX BUNDLE PROTEIN"/>
    <property type="match status" value="1"/>
</dbReference>
<dbReference type="NCBIfam" id="TIGR02436">
    <property type="entry name" value="four helix bundle protein"/>
    <property type="match status" value="1"/>
</dbReference>
<protein>
    <submittedName>
        <fullName evidence="1">Four helix bundle protein</fullName>
    </submittedName>
</protein>
<dbReference type="OrthoDB" id="5515766at2"/>
<proteinExistence type="predicted"/>
<name>A0A2S7WCW7_9FLAO</name>
<reference evidence="1 2" key="1">
    <citation type="submission" date="2016-12" db="EMBL/GenBank/DDBJ databases">
        <title>Trade-off between light-utilization and light-protection in marine flavobacteria.</title>
        <authorList>
            <person name="Kumagai Y."/>
            <person name="Yoshizawa S."/>
            <person name="Kogure K."/>
            <person name="Iwasaki W."/>
        </authorList>
    </citation>
    <scope>NUCLEOTIDE SEQUENCE [LARGE SCALE GENOMIC DNA]</scope>
    <source>
        <strain evidence="1 2">KCTC 22729</strain>
    </source>
</reference>
<keyword evidence="2" id="KW-1185">Reference proteome</keyword>
<dbReference type="RefSeq" id="WP_105046595.1">
    <property type="nucleotide sequence ID" value="NZ_CP150662.1"/>
</dbReference>
<organism evidence="1 2">
    <name type="scientific">Polaribacter gangjinensis</name>
    <dbReference type="NCBI Taxonomy" id="574710"/>
    <lineage>
        <taxon>Bacteria</taxon>
        <taxon>Pseudomonadati</taxon>
        <taxon>Bacteroidota</taxon>
        <taxon>Flavobacteriia</taxon>
        <taxon>Flavobacteriales</taxon>
        <taxon>Flavobacteriaceae</taxon>
    </lineage>
</organism>
<dbReference type="InterPro" id="IPR012657">
    <property type="entry name" value="23S_rRNA-intervening_sequence"/>
</dbReference>
<dbReference type="Pfam" id="PF05635">
    <property type="entry name" value="23S_rRNA_IVP"/>
    <property type="match status" value="1"/>
</dbReference>
<comment type="caution">
    <text evidence="1">The sequence shown here is derived from an EMBL/GenBank/DDBJ whole genome shotgun (WGS) entry which is preliminary data.</text>
</comment>
<dbReference type="AlphaFoldDB" id="A0A2S7WCW7"/>
<accession>A0A2S7WCW7</accession>
<dbReference type="Proteomes" id="UP000237608">
    <property type="component" value="Unassembled WGS sequence"/>
</dbReference>
<dbReference type="SUPFAM" id="SSF158446">
    <property type="entry name" value="IVS-encoded protein-like"/>
    <property type="match status" value="1"/>
</dbReference>
<gene>
    <name evidence="1" type="ORF">BTO13_09510</name>
</gene>
<dbReference type="InterPro" id="IPR036583">
    <property type="entry name" value="23S_rRNA_IVS_sf"/>
</dbReference>
<dbReference type="PANTHER" id="PTHR38471:SF2">
    <property type="entry name" value="FOUR HELIX BUNDLE PROTEIN"/>
    <property type="match status" value="1"/>
</dbReference>
<sequence>MAHFKSFENLQVYKEAVVFCDEIWKVIINTSLSKDYKLREQINGSSGSIMDNIAEGFGRGGNKEFIMFLSYVRGSCCESKAQLLRAFNRNHISKDLFMKLDLDANNLIDQLSKFINYLKTSEKKGSKYD</sequence>
<dbReference type="Gene3D" id="1.20.1440.60">
    <property type="entry name" value="23S rRNA-intervening sequence"/>
    <property type="match status" value="1"/>
</dbReference>
<evidence type="ECO:0000313" key="1">
    <source>
        <dbReference type="EMBL" id="PQJ75453.1"/>
    </source>
</evidence>